<name>A0ABU3LDK0_9FLAO</name>
<evidence type="ECO:0000313" key="2">
    <source>
        <dbReference type="EMBL" id="MDT7831794.1"/>
    </source>
</evidence>
<gene>
    <name evidence="2" type="ORF">RQM59_05345</name>
</gene>
<feature type="transmembrane region" description="Helical" evidence="1">
    <location>
        <begin position="34"/>
        <end position="53"/>
    </location>
</feature>
<organism evidence="2 3">
    <name type="scientific">Asprobacillus argus</name>
    <dbReference type="NCBI Taxonomy" id="3076534"/>
    <lineage>
        <taxon>Bacteria</taxon>
        <taxon>Pseudomonadati</taxon>
        <taxon>Bacteroidota</taxon>
        <taxon>Flavobacteriia</taxon>
        <taxon>Flavobacteriales</taxon>
        <taxon>Flavobacteriaceae</taxon>
        <taxon>Asprobacillus</taxon>
    </lineage>
</organism>
<feature type="transmembrane region" description="Helical" evidence="1">
    <location>
        <begin position="97"/>
        <end position="121"/>
    </location>
</feature>
<proteinExistence type="predicted"/>
<keyword evidence="1" id="KW-0472">Membrane</keyword>
<dbReference type="Proteomes" id="UP001257277">
    <property type="component" value="Unassembled WGS sequence"/>
</dbReference>
<evidence type="ECO:0000256" key="1">
    <source>
        <dbReference type="SAM" id="Phobius"/>
    </source>
</evidence>
<protein>
    <submittedName>
        <fullName evidence="2">Uncharacterized protein</fullName>
    </submittedName>
</protein>
<keyword evidence="1" id="KW-0812">Transmembrane</keyword>
<feature type="transmembrane region" description="Helical" evidence="1">
    <location>
        <begin position="65"/>
        <end position="85"/>
    </location>
</feature>
<dbReference type="EMBL" id="JAVTTO010000002">
    <property type="protein sequence ID" value="MDT7831794.1"/>
    <property type="molecule type" value="Genomic_DNA"/>
</dbReference>
<dbReference type="RefSeq" id="WP_349241050.1">
    <property type="nucleotide sequence ID" value="NZ_JAVTTO010000002.1"/>
</dbReference>
<reference evidence="2 3" key="1">
    <citation type="submission" date="2023-09" db="EMBL/GenBank/DDBJ databases">
        <title>Novel taxa isolated from Blanes Bay.</title>
        <authorList>
            <person name="Rey-Velasco X."/>
            <person name="Lucena T."/>
        </authorList>
    </citation>
    <scope>NUCLEOTIDE SEQUENCE [LARGE SCALE GENOMIC DNA]</scope>
    <source>
        <strain evidence="2 3">S356</strain>
    </source>
</reference>
<sequence>MMHTEIPLHKKLLIPLIVSLLFFVRKGIQYALIGSYLPLLLSTFFTILLVYAVRKKAVKSFRVTMKIWSILLIIWALVRLLLAIVNVSMKPLSEYHINYQIGIGGSILSLTGLWLGIHFLLKTRKKEFNL</sequence>
<comment type="caution">
    <text evidence="2">The sequence shown here is derived from an EMBL/GenBank/DDBJ whole genome shotgun (WGS) entry which is preliminary data.</text>
</comment>
<evidence type="ECO:0000313" key="3">
    <source>
        <dbReference type="Proteomes" id="UP001257277"/>
    </source>
</evidence>
<keyword evidence="3" id="KW-1185">Reference proteome</keyword>
<keyword evidence="1" id="KW-1133">Transmembrane helix</keyword>
<accession>A0ABU3LDK0</accession>